<dbReference type="AlphaFoldDB" id="U5VWS1"/>
<organism evidence="1 2">
    <name type="scientific">Actinoplanes friuliensis DSM 7358</name>
    <dbReference type="NCBI Taxonomy" id="1246995"/>
    <lineage>
        <taxon>Bacteria</taxon>
        <taxon>Bacillati</taxon>
        <taxon>Actinomycetota</taxon>
        <taxon>Actinomycetes</taxon>
        <taxon>Micromonosporales</taxon>
        <taxon>Micromonosporaceae</taxon>
        <taxon>Actinoplanes</taxon>
    </lineage>
</organism>
<protein>
    <submittedName>
        <fullName evidence="1">Uncharacterized protein</fullName>
    </submittedName>
</protein>
<accession>U5VWS1</accession>
<dbReference type="HOGENOM" id="CLU_1458346_0_0_11"/>
<sequence>MIDRRKRPLLPRGERVLISEHDTAGDRQVVGTRYAVYHQGAPHEPEPWHRLGWDQIERVDRDSARGELVLVPAVPGRVPVLVLRIRDGQRFHDLARERIAATTLLRVPLSRSGRPAGALTARRRADGRGEVLWVLSCGGETPWTTGELTPVVRQACVQAGLPTTAVVPRIVHGCRTRNPLPPGDR</sequence>
<dbReference type="KEGG" id="afs:AFR_14800"/>
<gene>
    <name evidence="1" type="ORF">AFR_14800</name>
</gene>
<evidence type="ECO:0000313" key="1">
    <source>
        <dbReference type="EMBL" id="AGZ41242.1"/>
    </source>
</evidence>
<proteinExistence type="predicted"/>
<dbReference type="Proteomes" id="UP000017746">
    <property type="component" value="Chromosome"/>
</dbReference>
<reference evidence="1 2" key="1">
    <citation type="journal article" date="2014" name="J. Biotechnol.">
        <title>Complete genome sequence of the actinobacterium Actinoplanes friuliensis HAG 010964, producer of the lipopeptide antibiotic friulimycin.</title>
        <authorList>
            <person name="Ruckert C."/>
            <person name="Szczepanowski R."/>
            <person name="Albersmeier A."/>
            <person name="Goesmann A."/>
            <person name="Fischer N."/>
            <person name="Steinkamper A."/>
            <person name="Puhler A."/>
            <person name="Biener R."/>
            <person name="Schwartz D."/>
            <person name="Kalinowski J."/>
        </authorList>
    </citation>
    <scope>NUCLEOTIDE SEQUENCE [LARGE SCALE GENOMIC DNA]</scope>
    <source>
        <strain evidence="1 2">DSM 7358</strain>
    </source>
</reference>
<dbReference type="EMBL" id="CP006272">
    <property type="protein sequence ID" value="AGZ41242.1"/>
    <property type="molecule type" value="Genomic_DNA"/>
</dbReference>
<evidence type="ECO:0000313" key="2">
    <source>
        <dbReference type="Proteomes" id="UP000017746"/>
    </source>
</evidence>
<keyword evidence="2" id="KW-1185">Reference proteome</keyword>
<dbReference type="STRING" id="1246995.AFR_14800"/>
<dbReference type="PATRIC" id="fig|1246995.3.peg.3005"/>
<name>U5VWS1_9ACTN</name>
<dbReference type="OrthoDB" id="5144898at2"/>
<dbReference type="RefSeq" id="WP_023361301.1">
    <property type="nucleotide sequence ID" value="NC_022657.1"/>
</dbReference>